<dbReference type="EMBL" id="JAECZA010000109">
    <property type="protein sequence ID" value="MBH8575174.1"/>
    <property type="molecule type" value="Genomic_DNA"/>
</dbReference>
<feature type="domain" description="Response regulatory" evidence="2">
    <location>
        <begin position="1"/>
        <end position="62"/>
    </location>
</feature>
<reference evidence="3 4" key="1">
    <citation type="journal article" date="2021" name="Int. J. Syst. Evol. Microbiol.">
        <title>Amazonocrinis nigriterrae gen. nov., sp. nov., Atlanticothrix silvestris gen. nov., sp. nov. and Dendronalium phyllosphericum gen. nov., sp. nov., nostocacean cyanobacteria from Brazilian environments.</title>
        <authorList>
            <person name="Alvarenga D.O."/>
            <person name="Andreote A.P.D."/>
            <person name="Branco L.H.Z."/>
            <person name="Delbaje E."/>
            <person name="Cruz R.B."/>
            <person name="Varani A.M."/>
            <person name="Fiore M.F."/>
        </authorList>
    </citation>
    <scope>NUCLEOTIDE SEQUENCE [LARGE SCALE GENOMIC DNA]</scope>
    <source>
        <strain evidence="3 4">CENA369</strain>
    </source>
</reference>
<dbReference type="RefSeq" id="WP_214433968.1">
    <property type="nucleotide sequence ID" value="NZ_CAWPUQ010000012.1"/>
</dbReference>
<proteinExistence type="predicted"/>
<evidence type="ECO:0000313" key="3">
    <source>
        <dbReference type="EMBL" id="MBH8575174.1"/>
    </source>
</evidence>
<dbReference type="InterPro" id="IPR011006">
    <property type="entry name" value="CheY-like_superfamily"/>
</dbReference>
<evidence type="ECO:0000313" key="4">
    <source>
        <dbReference type="Proteomes" id="UP000662314"/>
    </source>
</evidence>
<evidence type="ECO:0000256" key="1">
    <source>
        <dbReference type="PROSITE-ProRule" id="PRU00169"/>
    </source>
</evidence>
<accession>A0A8J7I382</accession>
<dbReference type="SUPFAM" id="SSF52172">
    <property type="entry name" value="CheY-like"/>
    <property type="match status" value="1"/>
</dbReference>
<comment type="caution">
    <text evidence="3">The sequence shown here is derived from an EMBL/GenBank/DDBJ whole genome shotgun (WGS) entry which is preliminary data.</text>
</comment>
<sequence length="66" mass="7400">MAEDCNSLTICCSSESSTRFAIALSVRAKEEDRRRSLLTGLKMYLSKPFELDELLIMVASLASIFH</sequence>
<evidence type="ECO:0000259" key="2">
    <source>
        <dbReference type="PROSITE" id="PS50110"/>
    </source>
</evidence>
<dbReference type="PROSITE" id="PS50110">
    <property type="entry name" value="RESPONSE_REGULATORY"/>
    <property type="match status" value="1"/>
</dbReference>
<gene>
    <name evidence="3" type="ORF">I8752_19570</name>
</gene>
<dbReference type="AlphaFoldDB" id="A0A8J7I382"/>
<organism evidence="3 4">
    <name type="scientific">Dendronalium phyllosphericum CENA369</name>
    <dbReference type="NCBI Taxonomy" id="1725256"/>
    <lineage>
        <taxon>Bacteria</taxon>
        <taxon>Bacillati</taxon>
        <taxon>Cyanobacteriota</taxon>
        <taxon>Cyanophyceae</taxon>
        <taxon>Nostocales</taxon>
        <taxon>Nostocaceae</taxon>
        <taxon>Dendronalium</taxon>
        <taxon>Dendronalium phyllosphericum</taxon>
    </lineage>
</organism>
<comment type="caution">
    <text evidence="1">Lacks conserved residue(s) required for the propagation of feature annotation.</text>
</comment>
<dbReference type="InterPro" id="IPR001789">
    <property type="entry name" value="Sig_transdc_resp-reg_receiver"/>
</dbReference>
<dbReference type="GO" id="GO:0000160">
    <property type="term" value="P:phosphorelay signal transduction system"/>
    <property type="evidence" value="ECO:0007669"/>
    <property type="project" value="InterPro"/>
</dbReference>
<dbReference type="Proteomes" id="UP000662314">
    <property type="component" value="Unassembled WGS sequence"/>
</dbReference>
<name>A0A8J7I382_9NOST</name>
<protein>
    <recommendedName>
        <fullName evidence="2">Response regulatory domain-containing protein</fullName>
    </recommendedName>
</protein>
<keyword evidence="4" id="KW-1185">Reference proteome</keyword>
<dbReference type="Gene3D" id="3.40.50.2300">
    <property type="match status" value="1"/>
</dbReference>